<evidence type="ECO:0000256" key="1">
    <source>
        <dbReference type="SAM" id="MobiDB-lite"/>
    </source>
</evidence>
<feature type="compositionally biased region" description="Low complexity" evidence="1">
    <location>
        <begin position="9"/>
        <end position="20"/>
    </location>
</feature>
<protein>
    <submittedName>
        <fullName evidence="2">Uncharacterized protein</fullName>
    </submittedName>
</protein>
<name>A0AA36D3J4_9BILA</name>
<proteinExistence type="predicted"/>
<sequence length="286" mass="31420">MNHNPGIYSSAHSHSSDSSSEVNSPQLLRSTFLGVLRPNDLISKTAISSPGRAAPVEEQAAEHLANKTLLSTPPSFRHSFGAVLRPRDIYAAQANPDIHRSMPCVQDLEQVATAPELSGSSAEELCPSVELLSLEAEIRESDIESIESLVSDEETGSFEQAYVERLRAAGYSFEVQGTGVLKPYREERDVGCQTDPVPEEERNPANDKEVILRLFQALLSIERNSVNIGAAVIESLGFQAQQFGYNSWEHMIHHEGPDYGIYVDYETGPAPRIGSLYALQQQARPN</sequence>
<keyword evidence="3" id="KW-1185">Reference proteome</keyword>
<feature type="region of interest" description="Disordered" evidence="1">
    <location>
        <begin position="1"/>
        <end position="24"/>
    </location>
</feature>
<organism evidence="2 3">
    <name type="scientific">Mesorhabditis spiculigera</name>
    <dbReference type="NCBI Taxonomy" id="96644"/>
    <lineage>
        <taxon>Eukaryota</taxon>
        <taxon>Metazoa</taxon>
        <taxon>Ecdysozoa</taxon>
        <taxon>Nematoda</taxon>
        <taxon>Chromadorea</taxon>
        <taxon>Rhabditida</taxon>
        <taxon>Rhabditina</taxon>
        <taxon>Rhabditomorpha</taxon>
        <taxon>Rhabditoidea</taxon>
        <taxon>Rhabditidae</taxon>
        <taxon>Mesorhabditinae</taxon>
        <taxon>Mesorhabditis</taxon>
    </lineage>
</organism>
<evidence type="ECO:0000313" key="2">
    <source>
        <dbReference type="EMBL" id="CAJ0579177.1"/>
    </source>
</evidence>
<dbReference type="AlphaFoldDB" id="A0AA36D3J4"/>
<accession>A0AA36D3J4</accession>
<dbReference type="Proteomes" id="UP001177023">
    <property type="component" value="Unassembled WGS sequence"/>
</dbReference>
<dbReference type="EMBL" id="CATQJA010002655">
    <property type="protein sequence ID" value="CAJ0579177.1"/>
    <property type="molecule type" value="Genomic_DNA"/>
</dbReference>
<evidence type="ECO:0000313" key="3">
    <source>
        <dbReference type="Proteomes" id="UP001177023"/>
    </source>
</evidence>
<reference evidence="2" key="1">
    <citation type="submission" date="2023-06" db="EMBL/GenBank/DDBJ databases">
        <authorList>
            <person name="Delattre M."/>
        </authorList>
    </citation>
    <scope>NUCLEOTIDE SEQUENCE</scope>
    <source>
        <strain evidence="2">AF72</strain>
    </source>
</reference>
<comment type="caution">
    <text evidence="2">The sequence shown here is derived from an EMBL/GenBank/DDBJ whole genome shotgun (WGS) entry which is preliminary data.</text>
</comment>
<feature type="non-terminal residue" evidence="2">
    <location>
        <position position="286"/>
    </location>
</feature>
<gene>
    <name evidence="2" type="ORF">MSPICULIGERA_LOCUS17407</name>
</gene>